<sequence length="65" mass="7836">MDTNNFREKITVVATDDEMEDREEIRLGLLIKQDIAFPEDWERKKSKALSLDFMRMSEKRSYLDH</sequence>
<organism evidence="1 2">
    <name type="scientific">Polynucleobacter antarcticus</name>
    <dbReference type="NCBI Taxonomy" id="1743162"/>
    <lineage>
        <taxon>Bacteria</taxon>
        <taxon>Pseudomonadati</taxon>
        <taxon>Pseudomonadota</taxon>
        <taxon>Betaproteobacteria</taxon>
        <taxon>Burkholderiales</taxon>
        <taxon>Burkholderiaceae</taxon>
        <taxon>Polynucleobacter</taxon>
    </lineage>
</organism>
<keyword evidence="2" id="KW-1185">Reference proteome</keyword>
<accession>A0A6M9PS36</accession>
<protein>
    <submittedName>
        <fullName evidence="1">Uncharacterized protein</fullName>
    </submittedName>
</protein>
<dbReference type="RefSeq" id="WP_173942845.1">
    <property type="nucleotide sequence ID" value="NZ_CBCSCD010000001.1"/>
</dbReference>
<reference evidence="1 2" key="1">
    <citation type="submission" date="2018-04" db="EMBL/GenBank/DDBJ databases">
        <title>Polynucleobacter sp. LimPoW16 genome.</title>
        <authorList>
            <person name="Hahn M.W."/>
        </authorList>
    </citation>
    <scope>NUCLEOTIDE SEQUENCE [LARGE SCALE GENOMIC DNA]</scope>
    <source>
        <strain evidence="1 2">LimPoW16</strain>
    </source>
</reference>
<dbReference type="KEGG" id="pani:DCO16_06205"/>
<dbReference type="AlphaFoldDB" id="A0A6M9PS36"/>
<proteinExistence type="predicted"/>
<gene>
    <name evidence="1" type="ORF">DCO16_06205</name>
</gene>
<name>A0A6M9PS36_9BURK</name>
<dbReference type="Proteomes" id="UP000500806">
    <property type="component" value="Chromosome"/>
</dbReference>
<dbReference type="EMBL" id="CP028941">
    <property type="protein sequence ID" value="QKM62682.1"/>
    <property type="molecule type" value="Genomic_DNA"/>
</dbReference>
<evidence type="ECO:0000313" key="1">
    <source>
        <dbReference type="EMBL" id="QKM62682.1"/>
    </source>
</evidence>
<evidence type="ECO:0000313" key="2">
    <source>
        <dbReference type="Proteomes" id="UP000500806"/>
    </source>
</evidence>